<comment type="caution">
    <text evidence="8">The sequence shown here is derived from an EMBL/GenBank/DDBJ whole genome shotgun (WGS) entry which is preliminary data.</text>
</comment>
<dbReference type="GO" id="GO:0019305">
    <property type="term" value="P:dTDP-rhamnose biosynthetic process"/>
    <property type="evidence" value="ECO:0007669"/>
    <property type="project" value="UniProtKB-UniRule"/>
</dbReference>
<dbReference type="SUPFAM" id="SSF51182">
    <property type="entry name" value="RmlC-like cupins"/>
    <property type="match status" value="1"/>
</dbReference>
<dbReference type="Proteomes" id="UP000474957">
    <property type="component" value="Unassembled WGS sequence"/>
</dbReference>
<dbReference type="CDD" id="cd00438">
    <property type="entry name" value="cupin_RmlC"/>
    <property type="match status" value="1"/>
</dbReference>
<dbReference type="GO" id="GO:0005829">
    <property type="term" value="C:cytosol"/>
    <property type="evidence" value="ECO:0007669"/>
    <property type="project" value="TreeGrafter"/>
</dbReference>
<dbReference type="Gene3D" id="2.60.120.10">
    <property type="entry name" value="Jelly Rolls"/>
    <property type="match status" value="1"/>
</dbReference>
<comment type="pathway">
    <text evidence="7">Carbohydrate biosynthesis; dTDP-L-rhamnose biosynthesis.</text>
</comment>
<proteinExistence type="inferred from homology"/>
<name>A0A6L5Z575_9RHOB</name>
<evidence type="ECO:0000256" key="4">
    <source>
        <dbReference type="ARBA" id="ARBA00019595"/>
    </source>
</evidence>
<dbReference type="InterPro" id="IPR014710">
    <property type="entry name" value="RmlC-like_jellyroll"/>
</dbReference>
<feature type="active site" description="Proton donor" evidence="5">
    <location>
        <position position="132"/>
    </location>
</feature>
<dbReference type="PANTHER" id="PTHR21047:SF2">
    <property type="entry name" value="THYMIDINE DIPHOSPHO-4-KETO-RHAMNOSE 3,5-EPIMERASE"/>
    <property type="match status" value="1"/>
</dbReference>
<dbReference type="GO" id="GO:0000271">
    <property type="term" value="P:polysaccharide biosynthetic process"/>
    <property type="evidence" value="ECO:0007669"/>
    <property type="project" value="TreeGrafter"/>
</dbReference>
<comment type="catalytic activity">
    <reaction evidence="1 7">
        <text>dTDP-4-dehydro-6-deoxy-alpha-D-glucose = dTDP-4-dehydro-beta-L-rhamnose</text>
        <dbReference type="Rhea" id="RHEA:16969"/>
        <dbReference type="ChEBI" id="CHEBI:57649"/>
        <dbReference type="ChEBI" id="CHEBI:62830"/>
        <dbReference type="EC" id="5.1.3.13"/>
    </reaction>
</comment>
<dbReference type="EMBL" id="WIND01000024">
    <property type="protein sequence ID" value="MSU91728.1"/>
    <property type="molecule type" value="Genomic_DNA"/>
</dbReference>
<dbReference type="AlphaFoldDB" id="A0A6L5Z575"/>
<dbReference type="InterPro" id="IPR011051">
    <property type="entry name" value="RmlC_Cupin_sf"/>
</dbReference>
<sequence length="189" mass="20614">MQIETTALDGVVILTPRRFGDERGFFSETWNARAMAEAGLALDFVQDNHAWTRDAGTVRGLHYQAPPSAQDKLVRVVRGRIMDVAVDVRKGSPTYGQWTGVELSAGTGRQLLVPRGFLHGYATLTPDCDVVYKCTDYYAPRTEGAVRFDDPDLGIDWGIGPGAAILSDKDAAAGRFADLDSPFRYGETA</sequence>
<comment type="similarity">
    <text evidence="7">Belongs to the dTDP-4-dehydrorhamnose 3,5-epimerase family.</text>
</comment>
<evidence type="ECO:0000256" key="7">
    <source>
        <dbReference type="RuleBase" id="RU364069"/>
    </source>
</evidence>
<dbReference type="Pfam" id="PF00908">
    <property type="entry name" value="dTDP_sugar_isom"/>
    <property type="match status" value="1"/>
</dbReference>
<evidence type="ECO:0000313" key="9">
    <source>
        <dbReference type="Proteomes" id="UP000474957"/>
    </source>
</evidence>
<dbReference type="EC" id="5.1.3.13" evidence="3 7"/>
<feature type="active site" description="Proton acceptor" evidence="5">
    <location>
        <position position="62"/>
    </location>
</feature>
<dbReference type="NCBIfam" id="TIGR01221">
    <property type="entry name" value="rmlC"/>
    <property type="match status" value="1"/>
</dbReference>
<protein>
    <recommendedName>
        <fullName evidence="4 7">dTDP-4-dehydrorhamnose 3,5-epimerase</fullName>
        <ecNumber evidence="3 7">5.1.3.13</ecNumber>
    </recommendedName>
    <alternativeName>
        <fullName evidence="7">Thymidine diphospho-4-keto-rhamnose 3,5-epimerase</fullName>
    </alternativeName>
</protein>
<dbReference type="GO" id="GO:0008830">
    <property type="term" value="F:dTDP-4-dehydrorhamnose 3,5-epimerase activity"/>
    <property type="evidence" value="ECO:0007669"/>
    <property type="project" value="UniProtKB-UniRule"/>
</dbReference>
<feature type="site" description="Participates in a stacking interaction with the thymidine ring of dTDP-4-oxo-6-deoxyglucose" evidence="6">
    <location>
        <position position="138"/>
    </location>
</feature>
<accession>A0A6L5Z575</accession>
<evidence type="ECO:0000256" key="1">
    <source>
        <dbReference type="ARBA" id="ARBA00001298"/>
    </source>
</evidence>
<evidence type="ECO:0000313" key="8">
    <source>
        <dbReference type="EMBL" id="MSU91728.1"/>
    </source>
</evidence>
<organism evidence="8 9">
    <name type="scientific">Halovulum marinum</name>
    <dbReference type="NCBI Taxonomy" id="2662447"/>
    <lineage>
        <taxon>Bacteria</taxon>
        <taxon>Pseudomonadati</taxon>
        <taxon>Pseudomonadota</taxon>
        <taxon>Alphaproteobacteria</taxon>
        <taxon>Rhodobacterales</taxon>
        <taxon>Paracoccaceae</taxon>
        <taxon>Halovulum</taxon>
    </lineage>
</organism>
<comment type="function">
    <text evidence="2 7">Catalyzes the epimerization of the C3' and C5'positions of dTDP-6-deoxy-D-xylo-4-hexulose, forming dTDP-6-deoxy-L-lyxo-4-hexulose.</text>
</comment>
<keyword evidence="9" id="KW-1185">Reference proteome</keyword>
<gene>
    <name evidence="8" type="primary">rfbC</name>
    <name evidence="8" type="ORF">GE300_19295</name>
</gene>
<reference evidence="8 9" key="1">
    <citation type="submission" date="2019-10" db="EMBL/GenBank/DDBJ databases">
        <title>Cognatihalovulum marinum gen. nov. sp. nov., a new member of the family Rhodobacteraceae isolated from deep seawater of the Northwest Indian Ocean.</title>
        <authorList>
            <person name="Ruan C."/>
            <person name="Wang J."/>
            <person name="Zheng X."/>
            <person name="Song L."/>
            <person name="Zhu Y."/>
            <person name="Huang Y."/>
            <person name="Lu Z."/>
            <person name="Du W."/>
            <person name="Huang L."/>
            <person name="Dai X."/>
        </authorList>
    </citation>
    <scope>NUCLEOTIDE SEQUENCE [LARGE SCALE GENOMIC DNA]</scope>
    <source>
        <strain evidence="8 9">2CG4</strain>
    </source>
</reference>
<dbReference type="InterPro" id="IPR000888">
    <property type="entry name" value="RmlC-like"/>
</dbReference>
<evidence type="ECO:0000256" key="2">
    <source>
        <dbReference type="ARBA" id="ARBA00001997"/>
    </source>
</evidence>
<dbReference type="RefSeq" id="WP_154449157.1">
    <property type="nucleotide sequence ID" value="NZ_WIND01000024.1"/>
</dbReference>
<dbReference type="UniPathway" id="UPA00124"/>
<evidence type="ECO:0000256" key="6">
    <source>
        <dbReference type="PIRSR" id="PIRSR600888-3"/>
    </source>
</evidence>
<keyword evidence="7 8" id="KW-0413">Isomerase</keyword>
<comment type="subunit">
    <text evidence="7">Homodimer.</text>
</comment>
<evidence type="ECO:0000256" key="5">
    <source>
        <dbReference type="PIRSR" id="PIRSR600888-1"/>
    </source>
</evidence>
<evidence type="ECO:0000256" key="3">
    <source>
        <dbReference type="ARBA" id="ARBA00012098"/>
    </source>
</evidence>
<dbReference type="PANTHER" id="PTHR21047">
    <property type="entry name" value="DTDP-6-DEOXY-D-GLUCOSE-3,5 EPIMERASE"/>
    <property type="match status" value="1"/>
</dbReference>